<dbReference type="PANTHER" id="PTHR42083">
    <property type="entry name" value="MARVEL DOMAIN-CONTAINING PROTEIN"/>
    <property type="match status" value="1"/>
</dbReference>
<accession>A0A9P4LQT7</accession>
<name>A0A9P4LQT7_9PLEO</name>
<keyword evidence="3" id="KW-1185">Reference proteome</keyword>
<comment type="caution">
    <text evidence="2">The sequence shown here is derived from an EMBL/GenBank/DDBJ whole genome shotgun (WGS) entry which is preliminary data.</text>
</comment>
<organism evidence="2 3">
    <name type="scientific">Setomelanomma holmii</name>
    <dbReference type="NCBI Taxonomy" id="210430"/>
    <lineage>
        <taxon>Eukaryota</taxon>
        <taxon>Fungi</taxon>
        <taxon>Dikarya</taxon>
        <taxon>Ascomycota</taxon>
        <taxon>Pezizomycotina</taxon>
        <taxon>Dothideomycetes</taxon>
        <taxon>Pleosporomycetidae</taxon>
        <taxon>Pleosporales</taxon>
        <taxon>Pleosporineae</taxon>
        <taxon>Phaeosphaeriaceae</taxon>
        <taxon>Setomelanomma</taxon>
    </lineage>
</organism>
<protein>
    <recommendedName>
        <fullName evidence="4">MARVEL domain-containing protein</fullName>
    </recommendedName>
</protein>
<keyword evidence="1" id="KW-0472">Membrane</keyword>
<gene>
    <name evidence="2" type="ORF">EK21DRAFT_61637</name>
</gene>
<dbReference type="EMBL" id="ML978175">
    <property type="protein sequence ID" value="KAF2032114.1"/>
    <property type="molecule type" value="Genomic_DNA"/>
</dbReference>
<feature type="transmembrane region" description="Helical" evidence="1">
    <location>
        <begin position="95"/>
        <end position="115"/>
    </location>
</feature>
<evidence type="ECO:0000313" key="3">
    <source>
        <dbReference type="Proteomes" id="UP000799777"/>
    </source>
</evidence>
<keyword evidence="1" id="KW-1133">Transmembrane helix</keyword>
<feature type="transmembrane region" description="Helical" evidence="1">
    <location>
        <begin position="135"/>
        <end position="158"/>
    </location>
</feature>
<sequence length="175" mass="19741">MALSFLSRGSLKGEKATLGTSLRSHLSIGSILRILARFFQFVLGITVIGLYAIDLDRARKAHVYTDSKWVWAVVCGTLGAVISLFFMLPLVKAWFFFYVDAFVWLCYLVAFGIFGKMYIPENSEGNAGIKRMKNGVWVLLTNMLLWFLTAIYGAVVFWKTRKARTSLTGRANQHP</sequence>
<feature type="transmembrane region" description="Helical" evidence="1">
    <location>
        <begin position="34"/>
        <end position="53"/>
    </location>
</feature>
<proteinExistence type="predicted"/>
<dbReference type="Proteomes" id="UP000799777">
    <property type="component" value="Unassembled WGS sequence"/>
</dbReference>
<dbReference type="OrthoDB" id="5363290at2759"/>
<dbReference type="PANTHER" id="PTHR42083:SF1">
    <property type="entry name" value="MARVEL DOMAIN-CONTAINING PROTEIN"/>
    <property type="match status" value="1"/>
</dbReference>
<dbReference type="AlphaFoldDB" id="A0A9P4LQT7"/>
<evidence type="ECO:0000256" key="1">
    <source>
        <dbReference type="SAM" id="Phobius"/>
    </source>
</evidence>
<keyword evidence="1" id="KW-0812">Transmembrane</keyword>
<evidence type="ECO:0000313" key="2">
    <source>
        <dbReference type="EMBL" id="KAF2032114.1"/>
    </source>
</evidence>
<evidence type="ECO:0008006" key="4">
    <source>
        <dbReference type="Google" id="ProtNLM"/>
    </source>
</evidence>
<feature type="transmembrane region" description="Helical" evidence="1">
    <location>
        <begin position="69"/>
        <end position="88"/>
    </location>
</feature>
<reference evidence="2" key="1">
    <citation type="journal article" date="2020" name="Stud. Mycol.">
        <title>101 Dothideomycetes genomes: a test case for predicting lifestyles and emergence of pathogens.</title>
        <authorList>
            <person name="Haridas S."/>
            <person name="Albert R."/>
            <person name="Binder M."/>
            <person name="Bloem J."/>
            <person name="Labutti K."/>
            <person name="Salamov A."/>
            <person name="Andreopoulos B."/>
            <person name="Baker S."/>
            <person name="Barry K."/>
            <person name="Bills G."/>
            <person name="Bluhm B."/>
            <person name="Cannon C."/>
            <person name="Castanera R."/>
            <person name="Culley D."/>
            <person name="Daum C."/>
            <person name="Ezra D."/>
            <person name="Gonzalez J."/>
            <person name="Henrissat B."/>
            <person name="Kuo A."/>
            <person name="Liang C."/>
            <person name="Lipzen A."/>
            <person name="Lutzoni F."/>
            <person name="Magnuson J."/>
            <person name="Mondo S."/>
            <person name="Nolan M."/>
            <person name="Ohm R."/>
            <person name="Pangilinan J."/>
            <person name="Park H.-J."/>
            <person name="Ramirez L."/>
            <person name="Alfaro M."/>
            <person name="Sun H."/>
            <person name="Tritt A."/>
            <person name="Yoshinaga Y."/>
            <person name="Zwiers L.-H."/>
            <person name="Turgeon B."/>
            <person name="Goodwin S."/>
            <person name="Spatafora J."/>
            <person name="Crous P."/>
            <person name="Grigoriev I."/>
        </authorList>
    </citation>
    <scope>NUCLEOTIDE SEQUENCE</scope>
    <source>
        <strain evidence="2">CBS 110217</strain>
    </source>
</reference>